<dbReference type="PANTHER" id="PTHR11269">
    <property type="entry name" value="PERIOD CIRCADIAN PROTEIN"/>
    <property type="match status" value="1"/>
</dbReference>
<protein>
    <recommendedName>
        <fullName evidence="4">Period circadian protein homolog PER 1-3 bHLH-like domain-containing protein</fullName>
    </recommendedName>
</protein>
<comment type="subcellular location">
    <subcellularLocation>
        <location evidence="1">Nucleus</location>
    </subcellularLocation>
</comment>
<dbReference type="GO" id="GO:0043153">
    <property type="term" value="P:entrainment of circadian clock by photoperiod"/>
    <property type="evidence" value="ECO:0007669"/>
    <property type="project" value="TreeGrafter"/>
</dbReference>
<evidence type="ECO:0000259" key="4">
    <source>
        <dbReference type="Pfam" id="PF23170"/>
    </source>
</evidence>
<feature type="compositionally biased region" description="Basic and acidic residues" evidence="3">
    <location>
        <begin position="131"/>
        <end position="140"/>
    </location>
</feature>
<feature type="compositionally biased region" description="Acidic residues" evidence="3">
    <location>
        <begin position="9"/>
        <end position="19"/>
    </location>
</feature>
<feature type="compositionally biased region" description="Polar residues" evidence="3">
    <location>
        <begin position="118"/>
        <end position="127"/>
    </location>
</feature>
<name>A0A8T2NFF8_9TELE</name>
<evidence type="ECO:0000256" key="3">
    <source>
        <dbReference type="SAM" id="MobiDB-lite"/>
    </source>
</evidence>
<sequence length="177" mass="18995">MLGSGSFMEGEEEEEEGEIAMESSSGSGGGGDADPEQAPGEAGEGVVQSGTGSEEDGLGPEEQATMDGRKKRVRRLTQENVDISSDHDGSDALSNHSSERSACLDSTKSSKLHPDPVSHQTEGSGSEQLDEQGRAQTHKEMMRAMREMKRRLPSEKKGHCKARTVEALRYALSCVKQ</sequence>
<dbReference type="InterPro" id="IPR057310">
    <property type="entry name" value="PER1-3_bHLH"/>
</dbReference>
<feature type="non-terminal residue" evidence="5">
    <location>
        <position position="177"/>
    </location>
</feature>
<keyword evidence="6" id="KW-1185">Reference proteome</keyword>
<dbReference type="GO" id="GO:0005634">
    <property type="term" value="C:nucleus"/>
    <property type="evidence" value="ECO:0007669"/>
    <property type="project" value="UniProtKB-SubCell"/>
</dbReference>
<dbReference type="GO" id="GO:0001222">
    <property type="term" value="F:transcription corepressor binding"/>
    <property type="evidence" value="ECO:0007669"/>
    <property type="project" value="TreeGrafter"/>
</dbReference>
<dbReference type="GO" id="GO:0000122">
    <property type="term" value="P:negative regulation of transcription by RNA polymerase II"/>
    <property type="evidence" value="ECO:0007669"/>
    <property type="project" value="TreeGrafter"/>
</dbReference>
<dbReference type="GO" id="GO:0032922">
    <property type="term" value="P:circadian regulation of gene expression"/>
    <property type="evidence" value="ECO:0007669"/>
    <property type="project" value="TreeGrafter"/>
</dbReference>
<organism evidence="5 6">
    <name type="scientific">Albula glossodonta</name>
    <name type="common">roundjaw bonefish</name>
    <dbReference type="NCBI Taxonomy" id="121402"/>
    <lineage>
        <taxon>Eukaryota</taxon>
        <taxon>Metazoa</taxon>
        <taxon>Chordata</taxon>
        <taxon>Craniata</taxon>
        <taxon>Vertebrata</taxon>
        <taxon>Euteleostomi</taxon>
        <taxon>Actinopterygii</taxon>
        <taxon>Neopterygii</taxon>
        <taxon>Teleostei</taxon>
        <taxon>Albuliformes</taxon>
        <taxon>Albulidae</taxon>
        <taxon>Albula</taxon>
    </lineage>
</organism>
<dbReference type="Proteomes" id="UP000824540">
    <property type="component" value="Unassembled WGS sequence"/>
</dbReference>
<dbReference type="GO" id="GO:0005737">
    <property type="term" value="C:cytoplasm"/>
    <property type="evidence" value="ECO:0007669"/>
    <property type="project" value="TreeGrafter"/>
</dbReference>
<evidence type="ECO:0000313" key="6">
    <source>
        <dbReference type="Proteomes" id="UP000824540"/>
    </source>
</evidence>
<proteinExistence type="predicted"/>
<dbReference type="InterPro" id="IPR050760">
    <property type="entry name" value="Period_circadian_regulator"/>
</dbReference>
<dbReference type="PANTHER" id="PTHR11269:SF13">
    <property type="entry name" value="PERIOD CIRCADIAN PROTEIN HOMOLOG 3"/>
    <property type="match status" value="1"/>
</dbReference>
<accession>A0A8T2NFF8</accession>
<feature type="region of interest" description="Disordered" evidence="3">
    <location>
        <begin position="1"/>
        <end position="140"/>
    </location>
</feature>
<gene>
    <name evidence="5" type="ORF">JZ751_028298</name>
</gene>
<dbReference type="GO" id="GO:0000976">
    <property type="term" value="F:transcription cis-regulatory region binding"/>
    <property type="evidence" value="ECO:0007669"/>
    <property type="project" value="TreeGrafter"/>
</dbReference>
<dbReference type="Pfam" id="PF23170">
    <property type="entry name" value="bHLH_PER"/>
    <property type="match status" value="1"/>
</dbReference>
<dbReference type="EMBL" id="JAFBMS010000082">
    <property type="protein sequence ID" value="KAG9337661.1"/>
    <property type="molecule type" value="Genomic_DNA"/>
</dbReference>
<keyword evidence="2" id="KW-0539">Nucleus</keyword>
<evidence type="ECO:0000256" key="1">
    <source>
        <dbReference type="ARBA" id="ARBA00004123"/>
    </source>
</evidence>
<evidence type="ECO:0000256" key="2">
    <source>
        <dbReference type="ARBA" id="ARBA00023242"/>
    </source>
</evidence>
<evidence type="ECO:0000313" key="5">
    <source>
        <dbReference type="EMBL" id="KAG9337661.1"/>
    </source>
</evidence>
<comment type="caution">
    <text evidence="5">The sequence shown here is derived from an EMBL/GenBank/DDBJ whole genome shotgun (WGS) entry which is preliminary data.</text>
</comment>
<feature type="domain" description="Period circadian protein homolog PER 1-3 bHLH-like" evidence="4">
    <location>
        <begin position="134"/>
        <end position="177"/>
    </location>
</feature>
<dbReference type="AlphaFoldDB" id="A0A8T2NFF8"/>
<reference evidence="5" key="1">
    <citation type="thesis" date="2021" institute="BYU ScholarsArchive" country="Provo, UT, USA">
        <title>Applications of and Algorithms for Genome Assembly and Genomic Analyses with an Emphasis on Marine Teleosts.</title>
        <authorList>
            <person name="Pickett B.D."/>
        </authorList>
    </citation>
    <scope>NUCLEOTIDE SEQUENCE</scope>
    <source>
        <strain evidence="5">HI-2016</strain>
    </source>
</reference>